<evidence type="ECO:0000259" key="3">
    <source>
        <dbReference type="Pfam" id="PF20981"/>
    </source>
</evidence>
<feature type="domain" description="AAR2 N-terminal" evidence="3">
    <location>
        <begin position="6"/>
        <end position="182"/>
    </location>
</feature>
<evidence type="ECO:0000256" key="1">
    <source>
        <dbReference type="ARBA" id="ARBA00006281"/>
    </source>
</evidence>
<dbReference type="InterPro" id="IPR033647">
    <property type="entry name" value="Aar2_N"/>
</dbReference>
<accession>A0A166P2B4</accession>
<dbReference type="CDD" id="cd13777">
    <property type="entry name" value="Aar2_N"/>
    <property type="match status" value="1"/>
</dbReference>
<reference evidence="4 5" key="1">
    <citation type="journal article" date="2016" name="Genome Biol. Evol.">
        <title>Divergent and convergent evolution of fungal pathogenicity.</title>
        <authorList>
            <person name="Shang Y."/>
            <person name="Xiao G."/>
            <person name="Zheng P."/>
            <person name="Cen K."/>
            <person name="Zhan S."/>
            <person name="Wang C."/>
        </authorList>
    </citation>
    <scope>NUCLEOTIDE SEQUENCE [LARGE SCALE GENOMIC DNA]</scope>
    <source>
        <strain evidence="4 5">ARSEF 7405</strain>
    </source>
</reference>
<dbReference type="Gene3D" id="1.25.40.550">
    <property type="entry name" value="Aar2, C-terminal domain-like"/>
    <property type="match status" value="1"/>
</dbReference>
<protein>
    <submittedName>
        <fullName evidence="4">A1 cistron-splicing factor, AAR2</fullName>
    </submittedName>
</protein>
<comment type="caution">
    <text evidence="4">The sequence shown here is derived from an EMBL/GenBank/DDBJ whole genome shotgun (WGS) entry which is preliminary data.</text>
</comment>
<dbReference type="CDD" id="cd13778">
    <property type="entry name" value="Aar2_C"/>
    <property type="match status" value="1"/>
</dbReference>
<dbReference type="VEuPathDB" id="FungiDB:AAP_02103"/>
<evidence type="ECO:0000259" key="2">
    <source>
        <dbReference type="Pfam" id="PF05282"/>
    </source>
</evidence>
<dbReference type="InterPro" id="IPR038516">
    <property type="entry name" value="AAR2_N_sf"/>
</dbReference>
<dbReference type="AlphaFoldDB" id="A0A166P2B4"/>
<dbReference type="PANTHER" id="PTHR12689:SF4">
    <property type="entry name" value="PROTEIN AAR2 HOMOLOG"/>
    <property type="match status" value="1"/>
</dbReference>
<dbReference type="InterPro" id="IPR007946">
    <property type="entry name" value="AAR2"/>
</dbReference>
<feature type="domain" description="AAR2 C-terminal" evidence="2">
    <location>
        <begin position="230"/>
        <end position="405"/>
    </location>
</feature>
<evidence type="ECO:0000313" key="4">
    <source>
        <dbReference type="EMBL" id="KZZ94010.1"/>
    </source>
</evidence>
<dbReference type="InterPro" id="IPR033648">
    <property type="entry name" value="AAR2_C"/>
</dbReference>
<comment type="similarity">
    <text evidence="1">Belongs to the AAR2 family.</text>
</comment>
<organism evidence="4 5">
    <name type="scientific">Ascosphaera apis ARSEF 7405</name>
    <dbReference type="NCBI Taxonomy" id="392613"/>
    <lineage>
        <taxon>Eukaryota</taxon>
        <taxon>Fungi</taxon>
        <taxon>Dikarya</taxon>
        <taxon>Ascomycota</taxon>
        <taxon>Pezizomycotina</taxon>
        <taxon>Eurotiomycetes</taxon>
        <taxon>Eurotiomycetidae</taxon>
        <taxon>Onygenales</taxon>
        <taxon>Ascosphaeraceae</taxon>
        <taxon>Ascosphaera</taxon>
    </lineage>
</organism>
<dbReference type="PANTHER" id="PTHR12689">
    <property type="entry name" value="A1 CISTRON SPLICING FACTOR AAR2-RELATED"/>
    <property type="match status" value="1"/>
</dbReference>
<dbReference type="InterPro" id="IPR038514">
    <property type="entry name" value="AAR2_C_sf"/>
</dbReference>
<dbReference type="EMBL" id="AZGZ01000007">
    <property type="protein sequence ID" value="KZZ94010.1"/>
    <property type="molecule type" value="Genomic_DNA"/>
</dbReference>
<gene>
    <name evidence="4" type="ORF">AAP_02103</name>
</gene>
<evidence type="ECO:0000313" key="5">
    <source>
        <dbReference type="Proteomes" id="UP000242877"/>
    </source>
</evidence>
<proteinExistence type="inferred from homology"/>
<dbReference type="Gene3D" id="2.60.34.20">
    <property type="match status" value="1"/>
</dbReference>
<keyword evidence="5" id="KW-1185">Reference proteome</keyword>
<dbReference type="GO" id="GO:0000244">
    <property type="term" value="P:spliceosomal tri-snRNP complex assembly"/>
    <property type="evidence" value="ECO:0007669"/>
    <property type="project" value="TreeGrafter"/>
</dbReference>
<dbReference type="Pfam" id="PF20981">
    <property type="entry name" value="AAR2_1st"/>
    <property type="match status" value="1"/>
</dbReference>
<sequence>MSLPAPTILISHLSPRTFIGLDLLSFTSTPNFHGVRDITPGIHFLYSGTSESFSLRSGEWIFVGSTDDLVSQYEGQLVLAAQQSGQQVPDVRLRRWDQESETLVPFNGESAEEKQDAMRLRANLGQIIQSGGLLSYQDAVHGRRREGKDKMKDTTEATSLESADWHALSKYISPSTLTRVLGDPIIDSDGRPTWRLSSGSSALQDAEEIPGLTPAEAAEGFGGQDKELGFLHIDLKHTWREGAIGRERTEAAQDRSWYLWSLVEQMMNAQEDKSERDGLTVGETEILGEMQFTFLMILTLMNYSCLEQWKRILGLVFSCRKAIIERPAFFIEAIRLLSLQIQHFDDVEGGLFEVGGDDGGKFLRKLLSSFMRTVDELEDVKVASDVKAEMEKLKQTVERLLGWELRSEFTVRRGMLQLEDGEQVEMDVSDAEEEEETGEYAPVIVDLDETNFR</sequence>
<dbReference type="OrthoDB" id="201752at2759"/>
<name>A0A166P2B4_9EURO</name>
<dbReference type="Pfam" id="PF05282">
    <property type="entry name" value="AAR2"/>
    <property type="match status" value="1"/>
</dbReference>
<dbReference type="Proteomes" id="UP000242877">
    <property type="component" value="Unassembled WGS sequence"/>
</dbReference>